<evidence type="ECO:0000313" key="2">
    <source>
        <dbReference type="Proteomes" id="UP001250858"/>
    </source>
</evidence>
<name>A0ABY9S1V0_9ACTN</name>
<reference evidence="1 2" key="1">
    <citation type="submission" date="2023-09" db="EMBL/GenBank/DDBJ databases">
        <title>Complete genome of Streptomyces roseicoloratus T14.</title>
        <authorList>
            <person name="Bashizi T."/>
            <person name="Kim M.-J."/>
            <person name="Lee G."/>
            <person name="Tagele S.B."/>
            <person name="Shin J.-H."/>
        </authorList>
    </citation>
    <scope>NUCLEOTIDE SEQUENCE [LARGE SCALE GENOMIC DNA]</scope>
    <source>
        <strain evidence="1 2">T14</strain>
    </source>
</reference>
<keyword evidence="2" id="KW-1185">Reference proteome</keyword>
<dbReference type="Gene3D" id="1.25.40.10">
    <property type="entry name" value="Tetratricopeptide repeat domain"/>
    <property type="match status" value="1"/>
</dbReference>
<proteinExistence type="predicted"/>
<accession>A0ABY9S1V0</accession>
<protein>
    <recommendedName>
        <fullName evidence="3">Tetratricopeptide repeat protein</fullName>
    </recommendedName>
</protein>
<gene>
    <name evidence="1" type="ORF">RGF97_31445</name>
</gene>
<dbReference type="EMBL" id="CP133762">
    <property type="protein sequence ID" value="WMX48412.1"/>
    <property type="molecule type" value="Genomic_DNA"/>
</dbReference>
<organism evidence="1 2">
    <name type="scientific">Streptomyces roseicoloratus</name>
    <dbReference type="NCBI Taxonomy" id="2508722"/>
    <lineage>
        <taxon>Bacteria</taxon>
        <taxon>Bacillati</taxon>
        <taxon>Actinomycetota</taxon>
        <taxon>Actinomycetes</taxon>
        <taxon>Kitasatosporales</taxon>
        <taxon>Streptomycetaceae</taxon>
        <taxon>Streptomyces</taxon>
    </lineage>
</organism>
<dbReference type="SUPFAM" id="SSF48452">
    <property type="entry name" value="TPR-like"/>
    <property type="match status" value="1"/>
</dbReference>
<evidence type="ECO:0000313" key="1">
    <source>
        <dbReference type="EMBL" id="WMX48412.1"/>
    </source>
</evidence>
<dbReference type="PANTHER" id="PTHR47691:SF3">
    <property type="entry name" value="HTH-TYPE TRANSCRIPTIONAL REGULATOR RV0890C-RELATED"/>
    <property type="match status" value="1"/>
</dbReference>
<dbReference type="Proteomes" id="UP001250858">
    <property type="component" value="Chromosome"/>
</dbReference>
<evidence type="ECO:0008006" key="3">
    <source>
        <dbReference type="Google" id="ProtNLM"/>
    </source>
</evidence>
<sequence length="519" mass="56316">MRYRLLETVAEYAGRRLDEAGDREATERRHLTHYREVARRTDPELRGPRQEFAMLRLEAEHDNVRGALRTAVRLRSEQDALCLVHAMSWFWQLRNHQHDALTWTRAAMVLGPDPFAEPVRAAGPFEGRCGDVPPPWSGERLWEARRGGRLLALATEGGGGATAAEQDGTRAVLEAVVSAYRPGLPQNCRHPGTMWFFARLMTGRFADLDETLAALVAATREHGDGWDLAFALLLRARLLGGQERDAEEALARFEATGDSWGIAEALAARGETYERAGRTAEAAADFARAMDAVARLGARSQVPVFKALLAAVRLRTPEVAEDPAKRADAERMLEEAAEESGATGVEAVSTARLLLAQHYGNTGRTALAREQLHLMQADFSELTPGLFLGMLDGLGGWLDCLDGAFEAAGARLARGVREMETLAFLVAPYLVVTQFATAAWARAGSGAAEEGARLLGAYDAHRGGPAGAGIRPLTPHTEAAVRARAEEAVRAALDPRTFGTHYERGRALTPHEAAALVRG</sequence>
<dbReference type="PANTHER" id="PTHR47691">
    <property type="entry name" value="REGULATOR-RELATED"/>
    <property type="match status" value="1"/>
</dbReference>
<dbReference type="InterPro" id="IPR011990">
    <property type="entry name" value="TPR-like_helical_dom_sf"/>
</dbReference>